<feature type="domain" description="NADH:quinone oxidoreductase/Mrp antiporter transmembrane" evidence="7">
    <location>
        <begin position="135"/>
        <end position="428"/>
    </location>
</feature>
<evidence type="ECO:0000256" key="3">
    <source>
        <dbReference type="ARBA" id="ARBA00022692"/>
    </source>
</evidence>
<feature type="transmembrane region" description="Helical" evidence="6">
    <location>
        <begin position="380"/>
        <end position="402"/>
    </location>
</feature>
<evidence type="ECO:0000313" key="10">
    <source>
        <dbReference type="EMBL" id="CAB5014996.1"/>
    </source>
</evidence>
<evidence type="ECO:0000256" key="5">
    <source>
        <dbReference type="ARBA" id="ARBA00023136"/>
    </source>
</evidence>
<dbReference type="NCBIfam" id="TIGR01972">
    <property type="entry name" value="NDH_I_M"/>
    <property type="match status" value="1"/>
</dbReference>
<evidence type="ECO:0000256" key="6">
    <source>
        <dbReference type="SAM" id="Phobius"/>
    </source>
</evidence>
<dbReference type="InterPro" id="IPR001750">
    <property type="entry name" value="ND/Mrp_TM"/>
</dbReference>
<evidence type="ECO:0000259" key="7">
    <source>
        <dbReference type="Pfam" id="PF00361"/>
    </source>
</evidence>
<feature type="transmembrane region" description="Helical" evidence="6">
    <location>
        <begin position="417"/>
        <end position="437"/>
    </location>
</feature>
<feature type="transmembrane region" description="Helical" evidence="6">
    <location>
        <begin position="337"/>
        <end position="359"/>
    </location>
</feature>
<dbReference type="PANTHER" id="PTHR43507:SF1">
    <property type="entry name" value="NADH-UBIQUINONE OXIDOREDUCTASE CHAIN 4"/>
    <property type="match status" value="1"/>
</dbReference>
<feature type="transmembrane region" description="Helical" evidence="6">
    <location>
        <begin position="211"/>
        <end position="230"/>
    </location>
</feature>
<dbReference type="AlphaFoldDB" id="A0A6J7A0A1"/>
<feature type="transmembrane region" description="Helical" evidence="6">
    <location>
        <begin position="80"/>
        <end position="106"/>
    </location>
</feature>
<sequence>MAHFTTSSSFPYIVLLLLVPLLGSLAAVLLPKKHSETARWVGIGASVVTLGLVIAMTIAFQTTNGGYQFVSQHSWASELGISWISGIDGISLFMVGLTALITPIVLLGASEKKRTKSYVAWMLLLEFACIGSFVSMDLILFFLFFELTLIPSYFLIVGWGGPKRAAAATKFFIYTFAGSTVMLVGILYVAYQHHQQTNQLTFSLLDLMATRYSGVAGVLLLVAFTIGFAIKAPVFPFHTWSPDTYGEAAAGTSMMLAAILAKLGAYGMIRFDLSLFPHASSVVAPVMLTLATIGIIYGAIVACAQKDLKRLVAYSSLAQMGFIVLGTFALSEQSLTGAVFLMLSHGIITAAFFLLIGWIAQRRGTWQLDELKGLQGPAPILAALFTVVMLASIGLPGLAGFVGEYLILIGTFVTHQWWALVATFGVVFAAIYLLWAYQRSFQGKAEGANASVKDLTMAERAIVAPLILLIVLLGVFPKPFLDRITPSVDRTLNQITIVNCNPHLVCGSNLLGGHTGMGTQSEMGK</sequence>
<protein>
    <submittedName>
        <fullName evidence="8">Unannotated protein</fullName>
    </submittedName>
</protein>
<evidence type="ECO:0000256" key="1">
    <source>
        <dbReference type="ARBA" id="ARBA00004141"/>
    </source>
</evidence>
<accession>A0A6J7A0A1</accession>
<feature type="transmembrane region" description="Helical" evidence="6">
    <location>
        <begin position="281"/>
        <end position="304"/>
    </location>
</feature>
<feature type="transmembrane region" description="Helical" evidence="6">
    <location>
        <begin position="250"/>
        <end position="269"/>
    </location>
</feature>
<feature type="transmembrane region" description="Helical" evidence="6">
    <location>
        <begin position="118"/>
        <end position="134"/>
    </location>
</feature>
<keyword evidence="3 6" id="KW-0812">Transmembrane</keyword>
<feature type="transmembrane region" description="Helical" evidence="6">
    <location>
        <begin position="311"/>
        <end position="331"/>
    </location>
</feature>
<dbReference type="InterPro" id="IPR003918">
    <property type="entry name" value="NADH_UbQ_OxRdtase"/>
</dbReference>
<dbReference type="PRINTS" id="PR01437">
    <property type="entry name" value="NUOXDRDTASE4"/>
</dbReference>
<dbReference type="GO" id="GO:0042773">
    <property type="term" value="P:ATP synthesis coupled electron transport"/>
    <property type="evidence" value="ECO:0007669"/>
    <property type="project" value="InterPro"/>
</dbReference>
<feature type="transmembrane region" description="Helical" evidence="6">
    <location>
        <begin position="37"/>
        <end position="60"/>
    </location>
</feature>
<evidence type="ECO:0000313" key="8">
    <source>
        <dbReference type="EMBL" id="CAB4825850.1"/>
    </source>
</evidence>
<keyword evidence="4 6" id="KW-1133">Transmembrane helix</keyword>
<dbReference type="EMBL" id="CAFABE010000027">
    <property type="protein sequence ID" value="CAB4825850.1"/>
    <property type="molecule type" value="Genomic_DNA"/>
</dbReference>
<dbReference type="GO" id="GO:0008137">
    <property type="term" value="F:NADH dehydrogenase (ubiquinone) activity"/>
    <property type="evidence" value="ECO:0007669"/>
    <property type="project" value="InterPro"/>
</dbReference>
<evidence type="ECO:0000256" key="2">
    <source>
        <dbReference type="ARBA" id="ARBA00009025"/>
    </source>
</evidence>
<gene>
    <name evidence="8" type="ORF">UFOPK3164_00750</name>
    <name evidence="9" type="ORF">UFOPK3427_01248</name>
    <name evidence="10" type="ORF">UFOPK4112_00536</name>
</gene>
<dbReference type="GO" id="GO:0015990">
    <property type="term" value="P:electron transport coupled proton transport"/>
    <property type="evidence" value="ECO:0007669"/>
    <property type="project" value="TreeGrafter"/>
</dbReference>
<dbReference type="PANTHER" id="PTHR43507">
    <property type="entry name" value="NADH-UBIQUINONE OXIDOREDUCTASE CHAIN 4"/>
    <property type="match status" value="1"/>
</dbReference>
<dbReference type="GO" id="GO:0003954">
    <property type="term" value="F:NADH dehydrogenase activity"/>
    <property type="evidence" value="ECO:0007669"/>
    <property type="project" value="TreeGrafter"/>
</dbReference>
<feature type="transmembrane region" description="Helical" evidence="6">
    <location>
        <begin position="171"/>
        <end position="191"/>
    </location>
</feature>
<feature type="transmembrane region" description="Helical" evidence="6">
    <location>
        <begin position="140"/>
        <end position="159"/>
    </location>
</feature>
<reference evidence="8" key="1">
    <citation type="submission" date="2020-05" db="EMBL/GenBank/DDBJ databases">
        <authorList>
            <person name="Chiriac C."/>
            <person name="Salcher M."/>
            <person name="Ghai R."/>
            <person name="Kavagutti S V."/>
        </authorList>
    </citation>
    <scope>NUCLEOTIDE SEQUENCE</scope>
</reference>
<dbReference type="InterPro" id="IPR010227">
    <property type="entry name" value="NADH_Q_OxRdtase_chainM/4"/>
</dbReference>
<dbReference type="GO" id="GO:0048039">
    <property type="term" value="F:ubiquinone binding"/>
    <property type="evidence" value="ECO:0007669"/>
    <property type="project" value="TreeGrafter"/>
</dbReference>
<feature type="transmembrane region" description="Helical" evidence="6">
    <location>
        <begin position="458"/>
        <end position="476"/>
    </location>
</feature>
<evidence type="ECO:0000256" key="4">
    <source>
        <dbReference type="ARBA" id="ARBA00022989"/>
    </source>
</evidence>
<proteinExistence type="inferred from homology"/>
<feature type="transmembrane region" description="Helical" evidence="6">
    <location>
        <begin position="12"/>
        <end position="30"/>
    </location>
</feature>
<dbReference type="GO" id="GO:0016020">
    <property type="term" value="C:membrane"/>
    <property type="evidence" value="ECO:0007669"/>
    <property type="project" value="UniProtKB-SubCell"/>
</dbReference>
<evidence type="ECO:0000313" key="9">
    <source>
        <dbReference type="EMBL" id="CAB4877879.1"/>
    </source>
</evidence>
<comment type="similarity">
    <text evidence="2">Belongs to the complex I subunit 4 family.</text>
</comment>
<dbReference type="Pfam" id="PF00361">
    <property type="entry name" value="Proton_antipo_M"/>
    <property type="match status" value="1"/>
</dbReference>
<comment type="subcellular location">
    <subcellularLocation>
        <location evidence="1">Membrane</location>
        <topology evidence="1">Multi-pass membrane protein</topology>
    </subcellularLocation>
</comment>
<dbReference type="EMBL" id="CAFBPM010000004">
    <property type="protein sequence ID" value="CAB5014996.1"/>
    <property type="molecule type" value="Genomic_DNA"/>
</dbReference>
<name>A0A6J7A0A1_9ZZZZ</name>
<organism evidence="8">
    <name type="scientific">freshwater metagenome</name>
    <dbReference type="NCBI Taxonomy" id="449393"/>
    <lineage>
        <taxon>unclassified sequences</taxon>
        <taxon>metagenomes</taxon>
        <taxon>ecological metagenomes</taxon>
    </lineage>
</organism>
<dbReference type="EMBL" id="CAFBLT010000001">
    <property type="protein sequence ID" value="CAB4877879.1"/>
    <property type="molecule type" value="Genomic_DNA"/>
</dbReference>
<keyword evidence="5 6" id="KW-0472">Membrane</keyword>